<dbReference type="GO" id="GO:0005737">
    <property type="term" value="C:cytoplasm"/>
    <property type="evidence" value="ECO:0007669"/>
    <property type="project" value="UniProtKB-SubCell"/>
</dbReference>
<feature type="domain" description="BZIP" evidence="6">
    <location>
        <begin position="184"/>
        <end position="247"/>
    </location>
</feature>
<dbReference type="InterPro" id="IPR046347">
    <property type="entry name" value="bZIP_sf"/>
</dbReference>
<dbReference type="Pfam" id="PF00170">
    <property type="entry name" value="bZIP_1"/>
    <property type="match status" value="1"/>
</dbReference>
<evidence type="ECO:0000313" key="8">
    <source>
        <dbReference type="Proteomes" id="UP001412239"/>
    </source>
</evidence>
<dbReference type="CDD" id="cd14688">
    <property type="entry name" value="bZIP_YAP"/>
    <property type="match status" value="1"/>
</dbReference>
<name>A0A292Q2W8_9PEZI</name>
<dbReference type="InterPro" id="IPR013910">
    <property type="entry name" value="TF_PAP1"/>
</dbReference>
<feature type="compositionally biased region" description="Basic and acidic residues" evidence="5">
    <location>
        <begin position="137"/>
        <end position="148"/>
    </location>
</feature>
<evidence type="ECO:0000256" key="4">
    <source>
        <dbReference type="ARBA" id="ARBA00038132"/>
    </source>
</evidence>
<dbReference type="AlphaFoldDB" id="A0A292Q2W8"/>
<dbReference type="InterPro" id="IPR023167">
    <property type="entry name" value="Yap1_redox_dom_sf"/>
</dbReference>
<evidence type="ECO:0000256" key="2">
    <source>
        <dbReference type="ARBA" id="ARBA00004496"/>
    </source>
</evidence>
<sequence>MTTAAPDGLYLSPDQQDLLLAALTSNSSSSPMFNTPSLSHHISQSISSNRRSLPPQSHDTPDSMGSQYGNGTPPPTAALTGSFSDGTPLMGELEYQDWGEDLDVDNWDYDLGLQVGDADKNMDSYAGTPASASNSGGEKDGEKRKNPPEAEDGSPSADPHDAEPKRRGTDDKTAKKPGRKPLTSEPTSKRKAQNRAAQRAFRERKEKHLKDLEQKVEDLEKASESANHENSRLRAQVERLQIEVKEYRRRLHTVGQSGSPPLGASKLLSKSGAVGTGGFQFEFPMFGNGLFLRNGENNSGLKSGALLDRLNAAGGTLAASEELKKSITGTNNGFGRDQNNDSSSSLQNTPRLNGGQNCVSSPSASSVSQHGPGSSAGTSPEPMNSTAEGTINKSPSGEKYICKSGPLDGETETTFCEKLSMACGNPHNPIPKAAQLNSSSSSSSTATTTNANNISANTSFGWLTQQNGGNFDPVLFNDYREPVNDINSGINMSFFDDAFAIPQTFSTDLGSPLNLTQTPKKLDLLAEIDQINDADLDEEEEEVVPADDPKQMLSCNKIWYSSSRSPIAGIPTMLRCGAKTKASDENRDRISNHPRFVSGELDMDGLCSELRSKAKCSETGVVVAETDVQEVLTKVGVAHRDILE</sequence>
<dbReference type="GO" id="GO:0034599">
    <property type="term" value="P:cellular response to oxidative stress"/>
    <property type="evidence" value="ECO:0007669"/>
    <property type="project" value="UniProtKB-ARBA"/>
</dbReference>
<dbReference type="Gene3D" id="1.20.5.170">
    <property type="match status" value="1"/>
</dbReference>
<comment type="subcellular location">
    <subcellularLocation>
        <location evidence="2">Cytoplasm</location>
    </subcellularLocation>
    <subcellularLocation>
        <location evidence="1">Nucleus</location>
    </subcellularLocation>
</comment>
<feature type="compositionally biased region" description="Basic and acidic residues" evidence="5">
    <location>
        <begin position="200"/>
        <end position="211"/>
    </location>
</feature>
<evidence type="ECO:0000256" key="3">
    <source>
        <dbReference type="ARBA" id="ARBA00023242"/>
    </source>
</evidence>
<comment type="similarity">
    <text evidence="4">Belongs to the bZIP family. YAP subfamily.</text>
</comment>
<evidence type="ECO:0000259" key="6">
    <source>
        <dbReference type="PROSITE" id="PS50217"/>
    </source>
</evidence>
<dbReference type="GO" id="GO:0000976">
    <property type="term" value="F:transcription cis-regulatory region binding"/>
    <property type="evidence" value="ECO:0007669"/>
    <property type="project" value="InterPro"/>
</dbReference>
<dbReference type="PANTHER" id="PTHR40621">
    <property type="entry name" value="TRANSCRIPTION FACTOR KAPC-RELATED"/>
    <property type="match status" value="1"/>
</dbReference>
<dbReference type="PANTHER" id="PTHR40621:SF6">
    <property type="entry name" value="AP-1-LIKE TRANSCRIPTION FACTOR YAP1-RELATED"/>
    <property type="match status" value="1"/>
</dbReference>
<evidence type="ECO:0000256" key="5">
    <source>
        <dbReference type="SAM" id="MobiDB-lite"/>
    </source>
</evidence>
<feature type="compositionally biased region" description="Polar residues" evidence="5">
    <location>
        <begin position="369"/>
        <end position="395"/>
    </location>
</feature>
<dbReference type="PROSITE" id="PS00036">
    <property type="entry name" value="BZIP_BASIC"/>
    <property type="match status" value="1"/>
</dbReference>
<organism evidence="7 8">
    <name type="scientific">Tuber aestivum</name>
    <name type="common">summer truffle</name>
    <dbReference type="NCBI Taxonomy" id="59557"/>
    <lineage>
        <taxon>Eukaryota</taxon>
        <taxon>Fungi</taxon>
        <taxon>Dikarya</taxon>
        <taxon>Ascomycota</taxon>
        <taxon>Pezizomycotina</taxon>
        <taxon>Pezizomycetes</taxon>
        <taxon>Pezizales</taxon>
        <taxon>Tuberaceae</taxon>
        <taxon>Tuber</taxon>
    </lineage>
</organism>
<keyword evidence="8" id="KW-1185">Reference proteome</keyword>
<gene>
    <name evidence="7" type="ORF">GSTUAT00002922001</name>
</gene>
<evidence type="ECO:0000313" key="7">
    <source>
        <dbReference type="EMBL" id="CUS13007.1"/>
    </source>
</evidence>
<evidence type="ECO:0000256" key="1">
    <source>
        <dbReference type="ARBA" id="ARBA00004123"/>
    </source>
</evidence>
<feature type="compositionally biased region" description="Basic and acidic residues" evidence="5">
    <location>
        <begin position="158"/>
        <end position="174"/>
    </location>
</feature>
<protein>
    <recommendedName>
        <fullName evidence="6">BZIP domain-containing protein</fullName>
    </recommendedName>
</protein>
<dbReference type="InterPro" id="IPR050936">
    <property type="entry name" value="AP-1-like"/>
</dbReference>
<dbReference type="SMART" id="SM00338">
    <property type="entry name" value="BRLZ"/>
    <property type="match status" value="1"/>
</dbReference>
<dbReference type="FunFam" id="1.20.5.170:FF:000067">
    <property type="entry name" value="BZIP transcription factor"/>
    <property type="match status" value="1"/>
</dbReference>
<keyword evidence="3" id="KW-0539">Nucleus</keyword>
<accession>A0A292Q2W8</accession>
<dbReference type="GO" id="GO:0090575">
    <property type="term" value="C:RNA polymerase II transcription regulator complex"/>
    <property type="evidence" value="ECO:0007669"/>
    <property type="project" value="TreeGrafter"/>
</dbReference>
<feature type="compositionally biased region" description="Polar residues" evidence="5">
    <location>
        <begin position="346"/>
        <end position="358"/>
    </location>
</feature>
<feature type="compositionally biased region" description="Polar residues" evidence="5">
    <location>
        <begin position="54"/>
        <end position="70"/>
    </location>
</feature>
<dbReference type="PROSITE" id="PS50217">
    <property type="entry name" value="BZIP"/>
    <property type="match status" value="1"/>
</dbReference>
<proteinExistence type="inferred from homology"/>
<feature type="region of interest" description="Disordered" evidence="5">
    <location>
        <begin position="29"/>
        <end position="94"/>
    </location>
</feature>
<feature type="compositionally biased region" description="Low complexity" evidence="5">
    <location>
        <begin position="37"/>
        <end position="53"/>
    </location>
</feature>
<feature type="region of interest" description="Disordered" evidence="5">
    <location>
        <begin position="120"/>
        <end position="211"/>
    </location>
</feature>
<dbReference type="InterPro" id="IPR004827">
    <property type="entry name" value="bZIP"/>
</dbReference>
<dbReference type="Proteomes" id="UP001412239">
    <property type="component" value="Unassembled WGS sequence"/>
</dbReference>
<dbReference type="Gene3D" id="1.10.238.100">
    <property type="entry name" value="YAP1 redox domain. Chain B"/>
    <property type="match status" value="1"/>
</dbReference>
<dbReference type="SUPFAM" id="SSF57959">
    <property type="entry name" value="Leucine zipper domain"/>
    <property type="match status" value="1"/>
</dbReference>
<dbReference type="GO" id="GO:0001228">
    <property type="term" value="F:DNA-binding transcription activator activity, RNA polymerase II-specific"/>
    <property type="evidence" value="ECO:0007669"/>
    <property type="project" value="TreeGrafter"/>
</dbReference>
<dbReference type="Pfam" id="PF08601">
    <property type="entry name" value="PAP1"/>
    <property type="match status" value="1"/>
</dbReference>
<reference evidence="7" key="1">
    <citation type="submission" date="2015-10" db="EMBL/GenBank/DDBJ databases">
        <authorList>
            <person name="Regsiter A."/>
            <person name="william w."/>
        </authorList>
    </citation>
    <scope>NUCLEOTIDE SEQUENCE</scope>
    <source>
        <strain evidence="7">Montdore</strain>
    </source>
</reference>
<feature type="compositionally biased region" description="Low complexity" evidence="5">
    <location>
        <begin position="359"/>
        <end position="368"/>
    </location>
</feature>
<dbReference type="EMBL" id="LN890979">
    <property type="protein sequence ID" value="CUS13007.1"/>
    <property type="molecule type" value="Genomic_DNA"/>
</dbReference>
<feature type="region of interest" description="Disordered" evidence="5">
    <location>
        <begin position="327"/>
        <end position="399"/>
    </location>
</feature>
<dbReference type="SUPFAM" id="SSF111430">
    <property type="entry name" value="YAP1 redox domain"/>
    <property type="match status" value="1"/>
</dbReference>